<gene>
    <name evidence="2" type="ORF">MRATA1EN1_LOCUS4553</name>
</gene>
<evidence type="ECO:0000256" key="1">
    <source>
        <dbReference type="SAM" id="MobiDB-lite"/>
    </source>
</evidence>
<name>A0ABN8Y2T6_RANTA</name>
<feature type="compositionally biased region" description="Basic and acidic residues" evidence="1">
    <location>
        <begin position="46"/>
        <end position="55"/>
    </location>
</feature>
<organism evidence="2 3">
    <name type="scientific">Rangifer tarandus platyrhynchus</name>
    <name type="common">Svalbard reindeer</name>
    <dbReference type="NCBI Taxonomy" id="3082113"/>
    <lineage>
        <taxon>Eukaryota</taxon>
        <taxon>Metazoa</taxon>
        <taxon>Chordata</taxon>
        <taxon>Craniata</taxon>
        <taxon>Vertebrata</taxon>
        <taxon>Euteleostomi</taxon>
        <taxon>Mammalia</taxon>
        <taxon>Eutheria</taxon>
        <taxon>Laurasiatheria</taxon>
        <taxon>Artiodactyla</taxon>
        <taxon>Ruminantia</taxon>
        <taxon>Pecora</taxon>
        <taxon>Cervidae</taxon>
        <taxon>Odocoileinae</taxon>
        <taxon>Rangifer</taxon>
    </lineage>
</organism>
<protein>
    <submittedName>
        <fullName evidence="2">Uncharacterized protein</fullName>
    </submittedName>
</protein>
<evidence type="ECO:0000313" key="3">
    <source>
        <dbReference type="Proteomes" id="UP001176941"/>
    </source>
</evidence>
<dbReference type="Proteomes" id="UP001176941">
    <property type="component" value="Chromosome 12"/>
</dbReference>
<proteinExistence type="predicted"/>
<sequence>MQREVNLPIVTLLVVRTERSNGSGDSGKVLAEGDSSAGGRAGTGVVRDDPVETNDKTTTVLLSLAPDLGPSTEPSGLSPRAGGRGQPPKAAGSRADLWTAAAHQARPSPAKLRASAREVSFTNLSPGLRHPRVTSQVPGNAIYTRDTRKFRDERAYHRASLGPRFRPREKPRPQSVVPSLSSRLWPNAALSSTRRRRGRRGAPRAPRADSRTETSRRLLVTRAARAVSQKSAFGRVLQAGGAALPGRETRAAGGAPGSLGGTERLGSEWIRG</sequence>
<feature type="compositionally biased region" description="Basic and acidic residues" evidence="1">
    <location>
        <begin position="206"/>
        <end position="216"/>
    </location>
</feature>
<evidence type="ECO:0000313" key="2">
    <source>
        <dbReference type="EMBL" id="CAI9155591.1"/>
    </source>
</evidence>
<feature type="compositionally biased region" description="Basic residues" evidence="1">
    <location>
        <begin position="193"/>
        <end position="202"/>
    </location>
</feature>
<keyword evidence="3" id="KW-1185">Reference proteome</keyword>
<feature type="region of interest" description="Disordered" evidence="1">
    <location>
        <begin position="241"/>
        <end position="272"/>
    </location>
</feature>
<dbReference type="EMBL" id="OX459948">
    <property type="protein sequence ID" value="CAI9155591.1"/>
    <property type="molecule type" value="Genomic_DNA"/>
</dbReference>
<accession>A0ABN8Y2T6</accession>
<feature type="region of interest" description="Disordered" evidence="1">
    <location>
        <begin position="17"/>
        <end position="95"/>
    </location>
</feature>
<reference evidence="2" key="1">
    <citation type="submission" date="2023-04" db="EMBL/GenBank/DDBJ databases">
        <authorList>
            <consortium name="ELIXIR-Norway"/>
        </authorList>
    </citation>
    <scope>NUCLEOTIDE SEQUENCE [LARGE SCALE GENOMIC DNA]</scope>
</reference>
<feature type="region of interest" description="Disordered" evidence="1">
    <location>
        <begin position="158"/>
        <end position="216"/>
    </location>
</feature>
<feature type="compositionally biased region" description="Polar residues" evidence="1">
    <location>
        <begin position="176"/>
        <end position="192"/>
    </location>
</feature>